<evidence type="ECO:0000313" key="2">
    <source>
        <dbReference type="EMBL" id="KAF8788992.1"/>
    </source>
</evidence>
<gene>
    <name evidence="2" type="ORF">HNY73_006974</name>
</gene>
<keyword evidence="3" id="KW-1185">Reference proteome</keyword>
<reference evidence="2" key="2">
    <citation type="submission" date="2020-06" db="EMBL/GenBank/DDBJ databases">
        <authorList>
            <person name="Sheffer M."/>
        </authorList>
    </citation>
    <scope>NUCLEOTIDE SEQUENCE</scope>
</reference>
<evidence type="ECO:0000256" key="1">
    <source>
        <dbReference type="SAM" id="MobiDB-lite"/>
    </source>
</evidence>
<organism evidence="2 3">
    <name type="scientific">Argiope bruennichi</name>
    <name type="common">Wasp spider</name>
    <name type="synonym">Aranea bruennichi</name>
    <dbReference type="NCBI Taxonomy" id="94029"/>
    <lineage>
        <taxon>Eukaryota</taxon>
        <taxon>Metazoa</taxon>
        <taxon>Ecdysozoa</taxon>
        <taxon>Arthropoda</taxon>
        <taxon>Chelicerata</taxon>
        <taxon>Arachnida</taxon>
        <taxon>Araneae</taxon>
        <taxon>Araneomorphae</taxon>
        <taxon>Entelegynae</taxon>
        <taxon>Araneoidea</taxon>
        <taxon>Araneidae</taxon>
        <taxon>Argiope</taxon>
    </lineage>
</organism>
<feature type="compositionally biased region" description="Pro residues" evidence="1">
    <location>
        <begin position="65"/>
        <end position="75"/>
    </location>
</feature>
<proteinExistence type="predicted"/>
<dbReference type="EMBL" id="JABXBU010000012">
    <property type="protein sequence ID" value="KAF8788992.1"/>
    <property type="molecule type" value="Genomic_DNA"/>
</dbReference>
<accession>A0A8T0FF74</accession>
<dbReference type="Proteomes" id="UP000807504">
    <property type="component" value="Unassembled WGS sequence"/>
</dbReference>
<protein>
    <submittedName>
        <fullName evidence="2">Uncharacterized protein</fullName>
    </submittedName>
</protein>
<name>A0A8T0FF74_ARGBR</name>
<feature type="compositionally biased region" description="Basic residues" evidence="1">
    <location>
        <begin position="76"/>
        <end position="88"/>
    </location>
</feature>
<dbReference type="AlphaFoldDB" id="A0A8T0FF74"/>
<feature type="region of interest" description="Disordered" evidence="1">
    <location>
        <begin position="57"/>
        <end position="88"/>
    </location>
</feature>
<evidence type="ECO:0000313" key="3">
    <source>
        <dbReference type="Proteomes" id="UP000807504"/>
    </source>
</evidence>
<comment type="caution">
    <text evidence="2">The sequence shown here is derived from an EMBL/GenBank/DDBJ whole genome shotgun (WGS) entry which is preliminary data.</text>
</comment>
<reference evidence="2" key="1">
    <citation type="journal article" date="2020" name="bioRxiv">
        <title>Chromosome-level reference genome of the European wasp spider Argiope bruennichi: a resource for studies on range expansion and evolutionary adaptation.</title>
        <authorList>
            <person name="Sheffer M.M."/>
            <person name="Hoppe A."/>
            <person name="Krehenwinkel H."/>
            <person name="Uhl G."/>
            <person name="Kuss A.W."/>
            <person name="Jensen L."/>
            <person name="Jensen C."/>
            <person name="Gillespie R.G."/>
            <person name="Hoff K.J."/>
            <person name="Prost S."/>
        </authorList>
    </citation>
    <scope>NUCLEOTIDE SEQUENCE</scope>
</reference>
<sequence length="88" mass="10217">MALLFRRSYAHEPVARAIRKSQVRVRTQGERHKQISEQKSPAIAYKLGKLRGDHGCWEASRRTPVTPPGGRPSPRSPRRRRFFPPRFV</sequence>